<reference evidence="1" key="1">
    <citation type="journal article" date="2021" name="New Phytol.">
        <title>Evolutionary innovations through gain and loss of genes in the ectomycorrhizal Boletales.</title>
        <authorList>
            <person name="Wu G."/>
            <person name="Miyauchi S."/>
            <person name="Morin E."/>
            <person name="Kuo A."/>
            <person name="Drula E."/>
            <person name="Varga T."/>
            <person name="Kohler A."/>
            <person name="Feng B."/>
            <person name="Cao Y."/>
            <person name="Lipzen A."/>
            <person name="Daum C."/>
            <person name="Hundley H."/>
            <person name="Pangilinan J."/>
            <person name="Johnson J."/>
            <person name="Barry K."/>
            <person name="LaButti K."/>
            <person name="Ng V."/>
            <person name="Ahrendt S."/>
            <person name="Min B."/>
            <person name="Choi I.G."/>
            <person name="Park H."/>
            <person name="Plett J.M."/>
            <person name="Magnuson J."/>
            <person name="Spatafora J.W."/>
            <person name="Nagy L.G."/>
            <person name="Henrissat B."/>
            <person name="Grigoriev I.V."/>
            <person name="Yang Z.L."/>
            <person name="Xu J."/>
            <person name="Martin F.M."/>
        </authorList>
    </citation>
    <scope>NUCLEOTIDE SEQUENCE</scope>
    <source>
        <strain evidence="1">ATCC 28755</strain>
    </source>
</reference>
<name>A0ACB8ASN3_9AGAM</name>
<protein>
    <submittedName>
        <fullName evidence="1">Gamma-glutamyltranspeptidase</fullName>
    </submittedName>
</protein>
<proteinExistence type="predicted"/>
<dbReference type="Proteomes" id="UP000790377">
    <property type="component" value="Unassembled WGS sequence"/>
</dbReference>
<gene>
    <name evidence="1" type="ORF">BJ138DRAFT_283258</name>
</gene>
<accession>A0ACB8ASN3</accession>
<evidence type="ECO:0000313" key="1">
    <source>
        <dbReference type="EMBL" id="KAH7916515.1"/>
    </source>
</evidence>
<sequence>MKSDIDIGYTSFPRDQDQVLLVSSEKSSGLPLHTHTPQPQRKYRTTLSLAGLAALCALAVFLSQGYSYGQPRQIGNNSLSDFDFEASEDAAPRQPPPITAQSGAVASQNMRCSDIGVDIMKDGGNAVDAAIGAAFCIGVVNMFSAGIGGGGFMTVRLPPGQGRTESEVWNIDFREAAPTTAHRDMYVDDPLKAQRGGLAVGVPGEVRGLRKAYDNWGGGVTWRRIIQPSIDCARNGWPVHAELNKWTHDPDFINLMKSDDWSPVFAPNGDVIPEKELIKRTRYADTLDGIANAVQGDTSIGFYNGAVAASILQKIQSTGGIITQADLDAYTPRVTRAIEGTYRGKKVYTSNAPSSGPALLHMFNVLERFSLNRGGRTGRGMHLVIEAMKYGHAARTKIGDILTQVDRNRVAALTTKVFGTAAAANITEDTHPPEYYNPEYDVKEDFGTSHISAVDKNRMAVALTHTVNHVFGSQLHDPTTGIILNNQMDDFSIPGVANGFGLQPSPYNYPAPHKRPASSTVPTILEHGDGSFYMCVGGVGGSYILGSVFQVIVNAHDWRMQVDKAIGAARTQDQLYPLETFIEDTLPFDMVFYLYQKGHNISLYEPTGPRSDVQAILQRNPGVSELKASSDWRTRGGAAGYSE</sequence>
<comment type="caution">
    <text evidence="1">The sequence shown here is derived from an EMBL/GenBank/DDBJ whole genome shotgun (WGS) entry which is preliminary data.</text>
</comment>
<keyword evidence="2" id="KW-1185">Reference proteome</keyword>
<organism evidence="1 2">
    <name type="scientific">Hygrophoropsis aurantiaca</name>
    <dbReference type="NCBI Taxonomy" id="72124"/>
    <lineage>
        <taxon>Eukaryota</taxon>
        <taxon>Fungi</taxon>
        <taxon>Dikarya</taxon>
        <taxon>Basidiomycota</taxon>
        <taxon>Agaricomycotina</taxon>
        <taxon>Agaricomycetes</taxon>
        <taxon>Agaricomycetidae</taxon>
        <taxon>Boletales</taxon>
        <taxon>Coniophorineae</taxon>
        <taxon>Hygrophoropsidaceae</taxon>
        <taxon>Hygrophoropsis</taxon>
    </lineage>
</organism>
<dbReference type="EMBL" id="MU267590">
    <property type="protein sequence ID" value="KAH7916515.1"/>
    <property type="molecule type" value="Genomic_DNA"/>
</dbReference>
<evidence type="ECO:0000313" key="2">
    <source>
        <dbReference type="Proteomes" id="UP000790377"/>
    </source>
</evidence>